<dbReference type="Gene3D" id="1.20.58.340">
    <property type="entry name" value="Magnesium transport protein CorA, transmembrane region"/>
    <property type="match status" value="1"/>
</dbReference>
<dbReference type="GO" id="GO:0046873">
    <property type="term" value="F:metal ion transmembrane transporter activity"/>
    <property type="evidence" value="ECO:0007669"/>
    <property type="project" value="InterPro"/>
</dbReference>
<proteinExistence type="predicted"/>
<evidence type="ECO:0000256" key="8">
    <source>
        <dbReference type="ARBA" id="ARBA00023136"/>
    </source>
</evidence>
<reference evidence="11 12" key="1">
    <citation type="submission" date="2015-09" db="EMBL/GenBank/DDBJ databases">
        <title>Host preference determinants of Valsa canker pathogens revealed by comparative genomics.</title>
        <authorList>
            <person name="Yin Z."/>
            <person name="Huang L."/>
        </authorList>
    </citation>
    <scope>NUCLEOTIDE SEQUENCE [LARGE SCALE GENOMIC DNA]</scope>
    <source>
        <strain evidence="11 12">YSFL</strain>
    </source>
</reference>
<gene>
    <name evidence="11" type="ORF">VSDG_06252</name>
</gene>
<dbReference type="OrthoDB" id="361039at2759"/>
<dbReference type="SUPFAM" id="SSF53474">
    <property type="entry name" value="alpha/beta-Hydrolases"/>
    <property type="match status" value="1"/>
</dbReference>
<evidence type="ECO:0000256" key="3">
    <source>
        <dbReference type="ARBA" id="ARBA00004240"/>
    </source>
</evidence>
<dbReference type="SUPFAM" id="SSF144083">
    <property type="entry name" value="Magnesium transport protein CorA, transmembrane region"/>
    <property type="match status" value="1"/>
</dbReference>
<evidence type="ECO:0000256" key="9">
    <source>
        <dbReference type="SAM" id="MobiDB-lite"/>
    </source>
</evidence>
<dbReference type="STRING" id="252740.A0A423VSR8"/>
<evidence type="ECO:0000256" key="10">
    <source>
        <dbReference type="SAM" id="Phobius"/>
    </source>
</evidence>
<dbReference type="AlphaFoldDB" id="A0A423VSR8"/>
<keyword evidence="5" id="KW-0256">Endoplasmic reticulum</keyword>
<accession>A0A423VSR8</accession>
<keyword evidence="4 10" id="KW-0812">Transmembrane</keyword>
<dbReference type="GO" id="GO:0016020">
    <property type="term" value="C:membrane"/>
    <property type="evidence" value="ECO:0007669"/>
    <property type="project" value="UniProtKB-SubCell"/>
</dbReference>
<feature type="compositionally biased region" description="Basic and acidic residues" evidence="9">
    <location>
        <begin position="1"/>
        <end position="10"/>
    </location>
</feature>
<keyword evidence="6 10" id="KW-1133">Transmembrane helix</keyword>
<dbReference type="InterPro" id="IPR052374">
    <property type="entry name" value="SERAC1"/>
</dbReference>
<feature type="region of interest" description="Disordered" evidence="9">
    <location>
        <begin position="823"/>
        <end position="843"/>
    </location>
</feature>
<evidence type="ECO:0000256" key="6">
    <source>
        <dbReference type="ARBA" id="ARBA00022989"/>
    </source>
</evidence>
<feature type="region of interest" description="Disordered" evidence="9">
    <location>
        <begin position="1"/>
        <end position="76"/>
    </location>
</feature>
<evidence type="ECO:0000256" key="7">
    <source>
        <dbReference type="ARBA" id="ARBA00023128"/>
    </source>
</evidence>
<keyword evidence="8 10" id="KW-0472">Membrane</keyword>
<dbReference type="GO" id="GO:0005783">
    <property type="term" value="C:endoplasmic reticulum"/>
    <property type="evidence" value="ECO:0007669"/>
    <property type="project" value="UniProtKB-SubCell"/>
</dbReference>
<keyword evidence="12" id="KW-1185">Reference proteome</keyword>
<organism evidence="11 12">
    <name type="scientific">Cytospora chrysosperma</name>
    <name type="common">Cytospora canker fungus</name>
    <name type="synonym">Sphaeria chrysosperma</name>
    <dbReference type="NCBI Taxonomy" id="252740"/>
    <lineage>
        <taxon>Eukaryota</taxon>
        <taxon>Fungi</taxon>
        <taxon>Dikarya</taxon>
        <taxon>Ascomycota</taxon>
        <taxon>Pezizomycotina</taxon>
        <taxon>Sordariomycetes</taxon>
        <taxon>Sordariomycetidae</taxon>
        <taxon>Diaporthales</taxon>
        <taxon>Cytosporaceae</taxon>
        <taxon>Cytospora</taxon>
    </lineage>
</organism>
<dbReference type="InterPro" id="IPR002523">
    <property type="entry name" value="MgTranspt_CorA/ZnTranspt_ZntB"/>
</dbReference>
<dbReference type="EMBL" id="LJZO01000030">
    <property type="protein sequence ID" value="ROV93978.1"/>
    <property type="molecule type" value="Genomic_DNA"/>
</dbReference>
<dbReference type="InterPro" id="IPR045863">
    <property type="entry name" value="CorA_TM1_TM2"/>
</dbReference>
<feature type="transmembrane region" description="Helical" evidence="10">
    <location>
        <begin position="728"/>
        <end position="749"/>
    </location>
</feature>
<dbReference type="PANTHER" id="PTHR48182:SF2">
    <property type="entry name" value="PROTEIN SERAC1"/>
    <property type="match status" value="1"/>
</dbReference>
<evidence type="ECO:0000256" key="2">
    <source>
        <dbReference type="ARBA" id="ARBA00004173"/>
    </source>
</evidence>
<sequence length="900" mass="101591">MATDSARPDLHGYALEFRSTTPRIIVENGNPNRAGEAASPSRMPVNPAGSPERPRSPETDLLSGKDASSAEMEDAAHHGPRFVARDGDIEGQGSPYNQTKVDVVLVPCPGADPYDTWTRDRLPRDVFESTFDWNKPNVKARAPTLDSEMFQMSQYIDKSPSWARSGIRKEVGFARVLSYDHGDIPEAATIKQLSMNLLELLRNERQPPRKRRPLFFICHSLGGLVVKLALNLARRDPCHSATLEDCYGLTFFATPHQGLPDLFRPQSAAHIQQLLGLPKPLPASIGTELLRPDSYLLHDMNIKFREYSSDIHIWTLYESGVAQVSQASESLRYGNAGAQIKPSLTSMGSAILGLRNERIYPLRSSHTNCASFGVKNLRTMMLYIKELGNAIRKSAAFYEDKPVKSLDLEESVLIRVHKFQSDERFHHNNEMTGLASDDGDAILGEMVMNNSQPDDYDDEEEEFDILNGNILMVDQLWMWVIDNGEEDNVVTCFPGREGDPMDGPLFDEADLHNSIFNELHGNEFSPCENAFDLAALIVLHAVTILLGRSSNPDLEVFRLFDEAISLLTERITHLLKLLEASAWGGAYGLGDDLTNPNISIQEKHRQENVRARLEYRNNTSTLLALRDIEDELSIMKRLFSEQEQQIAKMISIYDKMEAAPITRGKSSLQEALAAVQSYHFRSDDMISRTRKVLLDFDRLLDLFERRTQGEEGRLARHNADLGAAQNRIMLIFTVFTVIFLPLSFFTSLFGMNTREWGGGDNLSLSTIGLIVFPTSAFLIVCAIAGAWMASGSMRYLSMERYTQMPKRWWGKLINIGVYDDNNPRTSHARRGTQRKHEATGHKRRKDTMIEEVLMLDFWDSHRLQREHDHHKIPVGNRKSTRIAMARAMAKKEKREGQGLS</sequence>
<dbReference type="InterPro" id="IPR029058">
    <property type="entry name" value="AB_hydrolase_fold"/>
</dbReference>
<evidence type="ECO:0000256" key="5">
    <source>
        <dbReference type="ARBA" id="ARBA00022824"/>
    </source>
</evidence>
<evidence type="ECO:0008006" key="13">
    <source>
        <dbReference type="Google" id="ProtNLM"/>
    </source>
</evidence>
<comment type="caution">
    <text evidence="11">The sequence shown here is derived from an EMBL/GenBank/DDBJ whole genome shotgun (WGS) entry which is preliminary data.</text>
</comment>
<evidence type="ECO:0000256" key="1">
    <source>
        <dbReference type="ARBA" id="ARBA00004141"/>
    </source>
</evidence>
<dbReference type="PANTHER" id="PTHR48182">
    <property type="entry name" value="PROTEIN SERAC1"/>
    <property type="match status" value="1"/>
</dbReference>
<evidence type="ECO:0000313" key="12">
    <source>
        <dbReference type="Proteomes" id="UP000284375"/>
    </source>
</evidence>
<dbReference type="Proteomes" id="UP000284375">
    <property type="component" value="Unassembled WGS sequence"/>
</dbReference>
<keyword evidence="7" id="KW-0496">Mitochondrion</keyword>
<feature type="transmembrane region" description="Helical" evidence="10">
    <location>
        <begin position="769"/>
        <end position="790"/>
    </location>
</feature>
<evidence type="ECO:0000313" key="11">
    <source>
        <dbReference type="EMBL" id="ROV93978.1"/>
    </source>
</evidence>
<name>A0A423VSR8_CYTCH</name>
<comment type="subcellular location">
    <subcellularLocation>
        <location evidence="3">Endoplasmic reticulum</location>
    </subcellularLocation>
    <subcellularLocation>
        <location evidence="1">Membrane</location>
        <topology evidence="1">Multi-pass membrane protein</topology>
    </subcellularLocation>
    <subcellularLocation>
        <location evidence="2">Mitochondrion</location>
    </subcellularLocation>
</comment>
<evidence type="ECO:0000256" key="4">
    <source>
        <dbReference type="ARBA" id="ARBA00022692"/>
    </source>
</evidence>
<protein>
    <recommendedName>
        <fullName evidence="13">DUF676 domain-containing protein</fullName>
    </recommendedName>
</protein>
<dbReference type="Gene3D" id="3.40.50.1820">
    <property type="entry name" value="alpha/beta hydrolase"/>
    <property type="match status" value="1"/>
</dbReference>
<dbReference type="GO" id="GO:0005739">
    <property type="term" value="C:mitochondrion"/>
    <property type="evidence" value="ECO:0007669"/>
    <property type="project" value="UniProtKB-SubCell"/>
</dbReference>
<dbReference type="Pfam" id="PF01544">
    <property type="entry name" value="CorA"/>
    <property type="match status" value="1"/>
</dbReference>